<accession>A0AAD9WXR0</accession>
<dbReference type="PANTHER" id="PTHR24015">
    <property type="entry name" value="OS07G0578800 PROTEIN-RELATED"/>
    <property type="match status" value="1"/>
</dbReference>
<gene>
    <name evidence="3" type="ORF">Ddye_015278</name>
</gene>
<feature type="repeat" description="PPR" evidence="2">
    <location>
        <begin position="456"/>
        <end position="486"/>
    </location>
</feature>
<dbReference type="Proteomes" id="UP001280121">
    <property type="component" value="Unassembled WGS sequence"/>
</dbReference>
<dbReference type="FunFam" id="1.25.40.10:FF:000073">
    <property type="entry name" value="Pentatricopeptide repeat-containing protein chloroplastic"/>
    <property type="match status" value="1"/>
</dbReference>
<dbReference type="AlphaFoldDB" id="A0AAD9WXR0"/>
<evidence type="ECO:0008006" key="5">
    <source>
        <dbReference type="Google" id="ProtNLM"/>
    </source>
</evidence>
<keyword evidence="4" id="KW-1185">Reference proteome</keyword>
<dbReference type="InterPro" id="IPR046848">
    <property type="entry name" value="E_motif"/>
</dbReference>
<dbReference type="Pfam" id="PF13041">
    <property type="entry name" value="PPR_2"/>
    <property type="match status" value="1"/>
</dbReference>
<evidence type="ECO:0000256" key="2">
    <source>
        <dbReference type="PROSITE-ProRule" id="PRU00708"/>
    </source>
</evidence>
<organism evidence="3 4">
    <name type="scientific">Dipteronia dyeriana</name>
    <dbReference type="NCBI Taxonomy" id="168575"/>
    <lineage>
        <taxon>Eukaryota</taxon>
        <taxon>Viridiplantae</taxon>
        <taxon>Streptophyta</taxon>
        <taxon>Embryophyta</taxon>
        <taxon>Tracheophyta</taxon>
        <taxon>Spermatophyta</taxon>
        <taxon>Magnoliopsida</taxon>
        <taxon>eudicotyledons</taxon>
        <taxon>Gunneridae</taxon>
        <taxon>Pentapetalae</taxon>
        <taxon>rosids</taxon>
        <taxon>malvids</taxon>
        <taxon>Sapindales</taxon>
        <taxon>Sapindaceae</taxon>
        <taxon>Hippocastanoideae</taxon>
        <taxon>Acereae</taxon>
        <taxon>Dipteronia</taxon>
    </lineage>
</organism>
<dbReference type="EMBL" id="JANJYI010000005">
    <property type="protein sequence ID" value="KAK2647789.1"/>
    <property type="molecule type" value="Genomic_DNA"/>
</dbReference>
<keyword evidence="1" id="KW-0677">Repeat</keyword>
<dbReference type="Pfam" id="PF20431">
    <property type="entry name" value="E_motif"/>
    <property type="match status" value="1"/>
</dbReference>
<evidence type="ECO:0000313" key="3">
    <source>
        <dbReference type="EMBL" id="KAK2647789.1"/>
    </source>
</evidence>
<name>A0AAD9WXR0_9ROSI</name>
<evidence type="ECO:0000256" key="1">
    <source>
        <dbReference type="ARBA" id="ARBA00022737"/>
    </source>
</evidence>
<protein>
    <recommendedName>
        <fullName evidence="5">Pentatricopeptide repeat-containing protein</fullName>
    </recommendedName>
</protein>
<dbReference type="Gene3D" id="1.25.40.10">
    <property type="entry name" value="Tetratricopeptide repeat domain"/>
    <property type="match status" value="7"/>
</dbReference>
<evidence type="ECO:0000313" key="4">
    <source>
        <dbReference type="Proteomes" id="UP001280121"/>
    </source>
</evidence>
<sequence length="941" mass="104752">MLGLRHSLSLSSPSLCPVPTCTTIRSFSFNALNILKNLVPSKNSYCLFSKIHNLIAFNMSQFSTFIQPFDEMPQRSILSQNTHIQFVLDLLKFSNVKPDIITVVNVHCFTLKVGFLANLPTSTSLLTAYSRTGDFGSTWDLFNETCNKDVIFWNAMITASVENKCFCMAMHFLVEMIEDGIGFDSTTLLIVVSALSLLNFLKQGGVINGLSIKAGMLSDSNLCNALMDMYAKCGDLNSSECMFAGMECRDIVSWNTIVSGCLHNGQPEKSLLYFRAMICCSGKQVRPDNVSLSCAISACLEELSFGQVIHGLGIKLGYMGSSFVSVANSLISLYSQCGDIEAAESVFCGMTDKDIVSWNAVIDGFASNGKVIEAFDLLHEMQLIGSVQADMATVVSVIPLCAELMLLREGRSVHGYAMRRLMGYDVVVMNSLINFYSKCNNLTKAKLLFNIIPMKDIVSWNTMISGYSHNGHSKEARTLFKEMLHFCSHFSLSTLLAILPSSDSPELLKFGTQIHCWQLKLGFSNNILAVNSLMHMYINCGDLMASFSLLQKIFHIGDTSCWNTVIVACIHNGLLREALKTFNLMRRESNASHDSITLVNVISVCGIREHAFQGRSLHGLAVKSSMGSNARVQNSLITMYSRCRDVESASLVFRLMCNHNLCSWNCMISAFSQNKAEMKAFDLFRCLPFEHNEFTIVNILSACTQLGVIRHGKQIYGHVYRFGLQENSFISAALVDMYSNCGRLDIACKIFENSRDKSDAAWNSMISAFGYHGEGIKAIELFHEMCKSGIRPNKSTFVSLLSACSHSGLVDEGLWYYKHMLGKYEVEPVTEHHVCLVDMLGRSGKLHDAYEFIMSMPIQPEAGVWGAMLSACNYHGDTKMGKWVAEILFELEPENVGYYISLSNMYVACGRWKDAVEIREIIQNRNLRKVAGYSLIDVGFQ</sequence>
<dbReference type="Pfam" id="PF01535">
    <property type="entry name" value="PPR"/>
    <property type="match status" value="9"/>
</dbReference>
<feature type="repeat" description="PPR" evidence="2">
    <location>
        <begin position="558"/>
        <end position="592"/>
    </location>
</feature>
<dbReference type="FunFam" id="1.25.40.10:FF:000353">
    <property type="entry name" value="Pentatricopeptide repeat-containing protein At4g39530"/>
    <property type="match status" value="1"/>
</dbReference>
<comment type="caution">
    <text evidence="3">The sequence shown here is derived from an EMBL/GenBank/DDBJ whole genome shotgun (WGS) entry which is preliminary data.</text>
</comment>
<dbReference type="GO" id="GO:0009451">
    <property type="term" value="P:RNA modification"/>
    <property type="evidence" value="ECO:0007669"/>
    <property type="project" value="InterPro"/>
</dbReference>
<dbReference type="NCBIfam" id="TIGR00756">
    <property type="entry name" value="PPR"/>
    <property type="match status" value="6"/>
</dbReference>
<dbReference type="FunFam" id="1.25.40.10:FF:000975">
    <property type="entry name" value="Pentatricopeptide repeat-containing protein"/>
    <property type="match status" value="1"/>
</dbReference>
<dbReference type="PROSITE" id="PS51375">
    <property type="entry name" value="PPR"/>
    <property type="match status" value="5"/>
</dbReference>
<dbReference type="InterPro" id="IPR002885">
    <property type="entry name" value="PPR_rpt"/>
</dbReference>
<feature type="repeat" description="PPR" evidence="2">
    <location>
        <begin position="758"/>
        <end position="792"/>
    </location>
</feature>
<dbReference type="GO" id="GO:0003723">
    <property type="term" value="F:RNA binding"/>
    <property type="evidence" value="ECO:0007669"/>
    <property type="project" value="InterPro"/>
</dbReference>
<dbReference type="PANTHER" id="PTHR24015:SF1991">
    <property type="entry name" value="OS01G0938000 PROTEIN"/>
    <property type="match status" value="1"/>
</dbReference>
<dbReference type="FunFam" id="1.25.40.10:FF:000640">
    <property type="entry name" value="Tetratricopeptide repeat (TPR)-like superfamily protein"/>
    <property type="match status" value="1"/>
</dbReference>
<dbReference type="InterPro" id="IPR011990">
    <property type="entry name" value="TPR-like_helical_dom_sf"/>
</dbReference>
<feature type="repeat" description="PPR" evidence="2">
    <location>
        <begin position="219"/>
        <end position="253"/>
    </location>
</feature>
<dbReference type="InterPro" id="IPR046960">
    <property type="entry name" value="PPR_At4g14850-like_plant"/>
</dbReference>
<feature type="repeat" description="PPR" evidence="2">
    <location>
        <begin position="354"/>
        <end position="388"/>
    </location>
</feature>
<reference evidence="3" key="1">
    <citation type="journal article" date="2023" name="Plant J.">
        <title>Genome sequences and population genomics provide insights into the demographic history, inbreeding, and mutation load of two 'living fossil' tree species of Dipteronia.</title>
        <authorList>
            <person name="Feng Y."/>
            <person name="Comes H.P."/>
            <person name="Chen J."/>
            <person name="Zhu S."/>
            <person name="Lu R."/>
            <person name="Zhang X."/>
            <person name="Li P."/>
            <person name="Qiu J."/>
            <person name="Olsen K.M."/>
            <person name="Qiu Y."/>
        </authorList>
    </citation>
    <scope>NUCLEOTIDE SEQUENCE</scope>
    <source>
        <strain evidence="3">KIB01</strain>
    </source>
</reference>
<proteinExistence type="predicted"/>